<keyword evidence="3" id="KW-1185">Reference proteome</keyword>
<name>A0A1Y1VYU2_9FUNG</name>
<comment type="caution">
    <text evidence="2">The sequence shown here is derived from an EMBL/GenBank/DDBJ whole genome shotgun (WGS) entry which is preliminary data.</text>
</comment>
<sequence>MMLSITRLVALTLAAVACSLVRAAPISQPAYSTLPMRSFEPVTTTYHSDWIYDSTTPVPSDTTNYDTVSIPLSNFETPPAGYTTYPVSSATPTASSSVVPSDTTNYDTVSIPLSNFETPPAGYTTYPVSSSAVASEATTNYGTAVPTATSAPVDRCPAN</sequence>
<evidence type="ECO:0000256" key="1">
    <source>
        <dbReference type="SAM" id="SignalP"/>
    </source>
</evidence>
<evidence type="ECO:0000313" key="2">
    <source>
        <dbReference type="EMBL" id="ORX66423.1"/>
    </source>
</evidence>
<dbReference type="AlphaFoldDB" id="A0A1Y1VYU2"/>
<protein>
    <submittedName>
        <fullName evidence="2">Uncharacterized protein</fullName>
    </submittedName>
</protein>
<accession>A0A1Y1VYU2</accession>
<evidence type="ECO:0000313" key="3">
    <source>
        <dbReference type="Proteomes" id="UP000193922"/>
    </source>
</evidence>
<keyword evidence="1" id="KW-0732">Signal</keyword>
<reference evidence="2 3" key="1">
    <citation type="submission" date="2016-07" db="EMBL/GenBank/DDBJ databases">
        <title>Pervasive Adenine N6-methylation of Active Genes in Fungi.</title>
        <authorList>
            <consortium name="DOE Joint Genome Institute"/>
            <person name="Mondo S.J."/>
            <person name="Dannebaum R.O."/>
            <person name="Kuo R.C."/>
            <person name="Labutti K."/>
            <person name="Haridas S."/>
            <person name="Kuo A."/>
            <person name="Salamov A."/>
            <person name="Ahrendt S.R."/>
            <person name="Lipzen A."/>
            <person name="Sullivan W."/>
            <person name="Andreopoulos W.B."/>
            <person name="Clum A."/>
            <person name="Lindquist E."/>
            <person name="Daum C."/>
            <person name="Ramamoorthy G.K."/>
            <person name="Gryganskyi A."/>
            <person name="Culley D."/>
            <person name="Magnuson J.K."/>
            <person name="James T.Y."/>
            <person name="O'Malley M.A."/>
            <person name="Stajich J.E."/>
            <person name="Spatafora J.W."/>
            <person name="Visel A."/>
            <person name="Grigoriev I.V."/>
        </authorList>
    </citation>
    <scope>NUCLEOTIDE SEQUENCE [LARGE SCALE GENOMIC DNA]</scope>
    <source>
        <strain evidence="2 3">ATCC 12442</strain>
    </source>
</reference>
<dbReference type="RefSeq" id="XP_040740411.1">
    <property type="nucleotide sequence ID" value="XM_040891905.1"/>
</dbReference>
<feature type="chain" id="PRO_5012666065" evidence="1">
    <location>
        <begin position="24"/>
        <end position="159"/>
    </location>
</feature>
<dbReference type="GeneID" id="63808553"/>
<proteinExistence type="predicted"/>
<dbReference type="Proteomes" id="UP000193922">
    <property type="component" value="Unassembled WGS sequence"/>
</dbReference>
<dbReference type="PROSITE" id="PS51257">
    <property type="entry name" value="PROKAR_LIPOPROTEIN"/>
    <property type="match status" value="1"/>
</dbReference>
<gene>
    <name evidence="2" type="ORF">DL89DRAFT_63646</name>
</gene>
<feature type="signal peptide" evidence="1">
    <location>
        <begin position="1"/>
        <end position="23"/>
    </location>
</feature>
<dbReference type="EMBL" id="MCFD01000015">
    <property type="protein sequence ID" value="ORX66423.1"/>
    <property type="molecule type" value="Genomic_DNA"/>
</dbReference>
<organism evidence="2 3">
    <name type="scientific">Linderina pennispora</name>
    <dbReference type="NCBI Taxonomy" id="61395"/>
    <lineage>
        <taxon>Eukaryota</taxon>
        <taxon>Fungi</taxon>
        <taxon>Fungi incertae sedis</taxon>
        <taxon>Zoopagomycota</taxon>
        <taxon>Kickxellomycotina</taxon>
        <taxon>Kickxellomycetes</taxon>
        <taxon>Kickxellales</taxon>
        <taxon>Kickxellaceae</taxon>
        <taxon>Linderina</taxon>
    </lineage>
</organism>